<sequence length="109" mass="11824">MRRKRLRRKDARFRKTARKTYPSSSPAENPKANCDFSFSSTCPTGPIPIATPPRPAPPFSRNGSHQLPPGGGHVRDDRAAEVVAAAAATSAIFSGIENKSRPLADTFFM</sequence>
<feature type="region of interest" description="Disordered" evidence="1">
    <location>
        <begin position="1"/>
        <end position="75"/>
    </location>
</feature>
<evidence type="ECO:0000313" key="4">
    <source>
        <dbReference type="Proteomes" id="UP000625711"/>
    </source>
</evidence>
<dbReference type="EMBL" id="JAACXV010015853">
    <property type="protein sequence ID" value="KAF7264826.1"/>
    <property type="molecule type" value="Genomic_DNA"/>
</dbReference>
<accession>A0A834I0H8</accession>
<evidence type="ECO:0000256" key="1">
    <source>
        <dbReference type="SAM" id="MobiDB-lite"/>
    </source>
</evidence>
<feature type="compositionally biased region" description="Basic residues" evidence="1">
    <location>
        <begin position="1"/>
        <end position="18"/>
    </location>
</feature>
<dbReference type="EMBL" id="JAACXV010015855">
    <property type="protein sequence ID" value="KAF7264822.1"/>
    <property type="molecule type" value="Genomic_DNA"/>
</dbReference>
<gene>
    <name evidence="3" type="ORF">GWI33_022231</name>
    <name evidence="2" type="ORF">GWI33_022235</name>
</gene>
<dbReference type="Proteomes" id="UP000625711">
    <property type="component" value="Unassembled WGS sequence"/>
</dbReference>
<feature type="compositionally biased region" description="Pro residues" evidence="1">
    <location>
        <begin position="45"/>
        <end position="58"/>
    </location>
</feature>
<organism evidence="2 4">
    <name type="scientific">Rhynchophorus ferrugineus</name>
    <name type="common">Red palm weevil</name>
    <name type="synonym">Curculio ferrugineus</name>
    <dbReference type="NCBI Taxonomy" id="354439"/>
    <lineage>
        <taxon>Eukaryota</taxon>
        <taxon>Metazoa</taxon>
        <taxon>Ecdysozoa</taxon>
        <taxon>Arthropoda</taxon>
        <taxon>Hexapoda</taxon>
        <taxon>Insecta</taxon>
        <taxon>Pterygota</taxon>
        <taxon>Neoptera</taxon>
        <taxon>Endopterygota</taxon>
        <taxon>Coleoptera</taxon>
        <taxon>Polyphaga</taxon>
        <taxon>Cucujiformia</taxon>
        <taxon>Curculionidae</taxon>
        <taxon>Dryophthorinae</taxon>
        <taxon>Rhynchophorus</taxon>
    </lineage>
</organism>
<name>A0A834I0H8_RHYFE</name>
<comment type="caution">
    <text evidence="2">The sequence shown here is derived from an EMBL/GenBank/DDBJ whole genome shotgun (WGS) entry which is preliminary data.</text>
</comment>
<dbReference type="AlphaFoldDB" id="A0A834I0H8"/>
<protein>
    <submittedName>
        <fullName evidence="2">Uncharacterized protein</fullName>
    </submittedName>
</protein>
<reference evidence="2" key="1">
    <citation type="submission" date="2020-08" db="EMBL/GenBank/DDBJ databases">
        <title>Genome sequencing and assembly of the red palm weevil Rhynchophorus ferrugineus.</title>
        <authorList>
            <person name="Dias G.B."/>
            <person name="Bergman C.M."/>
            <person name="Manee M."/>
        </authorList>
    </citation>
    <scope>NUCLEOTIDE SEQUENCE</scope>
    <source>
        <strain evidence="2">AA-2017</strain>
        <tissue evidence="2">Whole larva</tissue>
    </source>
</reference>
<proteinExistence type="predicted"/>
<keyword evidence="4" id="KW-1185">Reference proteome</keyword>
<evidence type="ECO:0000313" key="2">
    <source>
        <dbReference type="EMBL" id="KAF7264822.1"/>
    </source>
</evidence>
<evidence type="ECO:0000313" key="3">
    <source>
        <dbReference type="EMBL" id="KAF7264826.1"/>
    </source>
</evidence>